<gene>
    <name evidence="1" type="ordered locus">MTR_4g128950</name>
</gene>
<proteinExistence type="predicted"/>
<reference evidence="2" key="3">
    <citation type="submission" date="2015-04" db="UniProtKB">
        <authorList>
            <consortium name="EnsemblPlants"/>
        </authorList>
    </citation>
    <scope>IDENTIFICATION</scope>
    <source>
        <strain evidence="2">cv. Jemalong A17</strain>
    </source>
</reference>
<evidence type="ECO:0000313" key="2">
    <source>
        <dbReference type="EnsemblPlants" id="AES92386"/>
    </source>
</evidence>
<reference evidence="1 3" key="1">
    <citation type="journal article" date="2011" name="Nature">
        <title>The Medicago genome provides insight into the evolution of rhizobial symbioses.</title>
        <authorList>
            <person name="Young N.D."/>
            <person name="Debelle F."/>
            <person name="Oldroyd G.E."/>
            <person name="Geurts R."/>
            <person name="Cannon S.B."/>
            <person name="Udvardi M.K."/>
            <person name="Benedito V.A."/>
            <person name="Mayer K.F."/>
            <person name="Gouzy J."/>
            <person name="Schoof H."/>
            <person name="Van de Peer Y."/>
            <person name="Proost S."/>
            <person name="Cook D.R."/>
            <person name="Meyers B.C."/>
            <person name="Spannagl M."/>
            <person name="Cheung F."/>
            <person name="De Mita S."/>
            <person name="Krishnakumar V."/>
            <person name="Gundlach H."/>
            <person name="Zhou S."/>
            <person name="Mudge J."/>
            <person name="Bharti A.K."/>
            <person name="Murray J.D."/>
            <person name="Naoumkina M.A."/>
            <person name="Rosen B."/>
            <person name="Silverstein K.A."/>
            <person name="Tang H."/>
            <person name="Rombauts S."/>
            <person name="Zhao P.X."/>
            <person name="Zhou P."/>
            <person name="Barbe V."/>
            <person name="Bardou P."/>
            <person name="Bechner M."/>
            <person name="Bellec A."/>
            <person name="Berger A."/>
            <person name="Berges H."/>
            <person name="Bidwell S."/>
            <person name="Bisseling T."/>
            <person name="Choisne N."/>
            <person name="Couloux A."/>
            <person name="Denny R."/>
            <person name="Deshpande S."/>
            <person name="Dai X."/>
            <person name="Doyle J.J."/>
            <person name="Dudez A.M."/>
            <person name="Farmer A.D."/>
            <person name="Fouteau S."/>
            <person name="Franken C."/>
            <person name="Gibelin C."/>
            <person name="Gish J."/>
            <person name="Goldstein S."/>
            <person name="Gonzalez A.J."/>
            <person name="Green P.J."/>
            <person name="Hallab A."/>
            <person name="Hartog M."/>
            <person name="Hua A."/>
            <person name="Humphray S.J."/>
            <person name="Jeong D.H."/>
            <person name="Jing Y."/>
            <person name="Jocker A."/>
            <person name="Kenton S.M."/>
            <person name="Kim D.J."/>
            <person name="Klee K."/>
            <person name="Lai H."/>
            <person name="Lang C."/>
            <person name="Lin S."/>
            <person name="Macmil S.L."/>
            <person name="Magdelenat G."/>
            <person name="Matthews L."/>
            <person name="McCorrison J."/>
            <person name="Monaghan E.L."/>
            <person name="Mun J.H."/>
            <person name="Najar F.Z."/>
            <person name="Nicholson C."/>
            <person name="Noirot C."/>
            <person name="O'Bleness M."/>
            <person name="Paule C.R."/>
            <person name="Poulain J."/>
            <person name="Prion F."/>
            <person name="Qin B."/>
            <person name="Qu C."/>
            <person name="Retzel E.F."/>
            <person name="Riddle C."/>
            <person name="Sallet E."/>
            <person name="Samain S."/>
            <person name="Samson N."/>
            <person name="Sanders I."/>
            <person name="Saurat O."/>
            <person name="Scarpelli C."/>
            <person name="Schiex T."/>
            <person name="Segurens B."/>
            <person name="Severin A.J."/>
            <person name="Sherrier D.J."/>
            <person name="Shi R."/>
            <person name="Sims S."/>
            <person name="Singer S.R."/>
            <person name="Sinharoy S."/>
            <person name="Sterck L."/>
            <person name="Viollet A."/>
            <person name="Wang B.B."/>
            <person name="Wang K."/>
            <person name="Wang M."/>
            <person name="Wang X."/>
            <person name="Warfsmann J."/>
            <person name="Weissenbach J."/>
            <person name="White D.D."/>
            <person name="White J.D."/>
            <person name="Wiley G.B."/>
            <person name="Wincker P."/>
            <person name="Xing Y."/>
            <person name="Yang L."/>
            <person name="Yao Z."/>
            <person name="Ying F."/>
            <person name="Zhai J."/>
            <person name="Zhou L."/>
            <person name="Zuber A."/>
            <person name="Denarie J."/>
            <person name="Dixon R.A."/>
            <person name="May G.D."/>
            <person name="Schwartz D.C."/>
            <person name="Rogers J."/>
            <person name="Quetier F."/>
            <person name="Town C.D."/>
            <person name="Roe B.A."/>
        </authorList>
    </citation>
    <scope>NUCLEOTIDE SEQUENCE [LARGE SCALE GENOMIC DNA]</scope>
    <source>
        <strain evidence="1">A17</strain>
        <strain evidence="2 3">cv. Jemalong A17</strain>
    </source>
</reference>
<keyword evidence="3" id="KW-1185">Reference proteome</keyword>
<dbReference type="AlphaFoldDB" id="G7JD48"/>
<sequence>MAICRCLKARLPLFLKQPSSLVPKNTKLIFIATFEPWKMQMFVDRQVTIVSHSIISIKTTKLSKYDLIEENRNTDMDSIAALVLFMRRNTETRKRCRLFCITRCLNQMGYNVGPSPYSLHVSNHLMVGSGCCRVALLSRGCVVPFQTQLCPIHYQSITPTLEGAHQS</sequence>
<dbReference type="EMBL" id="CM001220">
    <property type="protein sequence ID" value="AES92386.1"/>
    <property type="molecule type" value="Genomic_DNA"/>
</dbReference>
<evidence type="ECO:0000313" key="3">
    <source>
        <dbReference type="Proteomes" id="UP000002051"/>
    </source>
</evidence>
<dbReference type="Proteomes" id="UP000002051">
    <property type="component" value="Chromosome 4"/>
</dbReference>
<organism evidence="1 3">
    <name type="scientific">Medicago truncatula</name>
    <name type="common">Barrel medic</name>
    <name type="synonym">Medicago tribuloides</name>
    <dbReference type="NCBI Taxonomy" id="3880"/>
    <lineage>
        <taxon>Eukaryota</taxon>
        <taxon>Viridiplantae</taxon>
        <taxon>Streptophyta</taxon>
        <taxon>Embryophyta</taxon>
        <taxon>Tracheophyta</taxon>
        <taxon>Spermatophyta</taxon>
        <taxon>Magnoliopsida</taxon>
        <taxon>eudicotyledons</taxon>
        <taxon>Gunneridae</taxon>
        <taxon>Pentapetalae</taxon>
        <taxon>rosids</taxon>
        <taxon>fabids</taxon>
        <taxon>Fabales</taxon>
        <taxon>Fabaceae</taxon>
        <taxon>Papilionoideae</taxon>
        <taxon>50 kb inversion clade</taxon>
        <taxon>NPAAA clade</taxon>
        <taxon>Hologalegina</taxon>
        <taxon>IRL clade</taxon>
        <taxon>Trifolieae</taxon>
        <taxon>Medicago</taxon>
    </lineage>
</organism>
<accession>G7JD48</accession>
<name>G7JD48_MEDTR</name>
<evidence type="ECO:0000313" key="1">
    <source>
        <dbReference type="EMBL" id="AES92386.1"/>
    </source>
</evidence>
<dbReference type="PaxDb" id="3880-AES92386"/>
<dbReference type="HOGENOM" id="CLU_1596961_0_0_1"/>
<reference evidence="1 3" key="2">
    <citation type="journal article" date="2014" name="BMC Genomics">
        <title>An improved genome release (version Mt4.0) for the model legume Medicago truncatula.</title>
        <authorList>
            <person name="Tang H."/>
            <person name="Krishnakumar V."/>
            <person name="Bidwell S."/>
            <person name="Rosen B."/>
            <person name="Chan A."/>
            <person name="Zhou S."/>
            <person name="Gentzbittel L."/>
            <person name="Childs K.L."/>
            <person name="Yandell M."/>
            <person name="Gundlach H."/>
            <person name="Mayer K.F."/>
            <person name="Schwartz D.C."/>
            <person name="Town C.D."/>
        </authorList>
    </citation>
    <scope>GENOME REANNOTATION</scope>
    <source>
        <strain evidence="2 3">cv. Jemalong A17</strain>
    </source>
</reference>
<dbReference type="EnsemblPlants" id="AES92386">
    <property type="protein sequence ID" value="AES92386"/>
    <property type="gene ID" value="MTR_4g128950"/>
</dbReference>
<protein>
    <submittedName>
        <fullName evidence="1 2">Uncharacterized protein</fullName>
    </submittedName>
</protein>